<proteinExistence type="predicted"/>
<evidence type="ECO:0000313" key="3">
    <source>
        <dbReference type="EMBL" id="OBR82791.1"/>
    </source>
</evidence>
<evidence type="ECO:0000256" key="1">
    <source>
        <dbReference type="ARBA" id="ARBA00022737"/>
    </source>
</evidence>
<reference evidence="3" key="1">
    <citation type="submission" date="2013-07" db="EMBL/GenBank/DDBJ databases">
        <title>The Genome Sequence of Cryptococcus dejecticola CBS10117.</title>
        <authorList>
            <consortium name="The Broad Institute Genome Sequencing Platform"/>
            <person name="Cuomo C."/>
            <person name="Litvintseva A."/>
            <person name="Chen Y."/>
            <person name="Heitman J."/>
            <person name="Sun S."/>
            <person name="Springer D."/>
            <person name="Dromer F."/>
            <person name="Young S.K."/>
            <person name="Zeng Q."/>
            <person name="Gargeya S."/>
            <person name="Fitzgerald M."/>
            <person name="Abouelleil A."/>
            <person name="Alvarado L."/>
            <person name="Berlin A.M."/>
            <person name="Chapman S.B."/>
            <person name="Dewar J."/>
            <person name="Goldberg J."/>
            <person name="Griggs A."/>
            <person name="Gujja S."/>
            <person name="Hansen M."/>
            <person name="Howarth C."/>
            <person name="Imamovic A."/>
            <person name="Larimer J."/>
            <person name="McCowan C."/>
            <person name="Murphy C."/>
            <person name="Pearson M."/>
            <person name="Priest M."/>
            <person name="Roberts A."/>
            <person name="Saif S."/>
            <person name="Shea T."/>
            <person name="Sykes S."/>
            <person name="Wortman J."/>
            <person name="Nusbaum C."/>
            <person name="Birren B."/>
        </authorList>
    </citation>
    <scope>NUCLEOTIDE SEQUENCE [LARGE SCALE GENOMIC DNA]</scope>
    <source>
        <strain evidence="3">CBS 10117</strain>
    </source>
</reference>
<dbReference type="EMBL" id="KI894034">
    <property type="protein sequence ID" value="OBR82791.1"/>
    <property type="molecule type" value="Genomic_DNA"/>
</dbReference>
<dbReference type="Proteomes" id="UP000078595">
    <property type="component" value="Chromosome 9"/>
</dbReference>
<evidence type="ECO:0000313" key="5">
    <source>
        <dbReference type="Proteomes" id="UP000078595"/>
    </source>
</evidence>
<evidence type="ECO:0000256" key="2">
    <source>
        <dbReference type="ARBA" id="ARBA00023004"/>
    </source>
</evidence>
<dbReference type="InterPro" id="IPR015915">
    <property type="entry name" value="Kelch-typ_b-propeller"/>
</dbReference>
<dbReference type="STRING" id="1296121.A0A1A5ZYA1"/>
<dbReference type="VEuPathDB" id="FungiDB:I303_06348"/>
<dbReference type="AlphaFoldDB" id="A0A1A5ZYA1"/>
<evidence type="ECO:0008006" key="6">
    <source>
        <dbReference type="Google" id="ProtNLM"/>
    </source>
</evidence>
<keyword evidence="1" id="KW-0677">Repeat</keyword>
<dbReference type="EMBL" id="CP144538">
    <property type="protein sequence ID" value="WWC64336.1"/>
    <property type="molecule type" value="Genomic_DNA"/>
</dbReference>
<dbReference type="PANTHER" id="PTHR47435:SF4">
    <property type="entry name" value="KELCH REPEAT PROTEIN (AFU_ORTHOLOGUE AFUA_5G12780)"/>
    <property type="match status" value="1"/>
</dbReference>
<name>A0A1A5ZYA1_9TREE</name>
<dbReference type="PANTHER" id="PTHR47435">
    <property type="entry name" value="KELCH REPEAT PROTEIN (AFU_ORTHOLOGUE AFUA_5G12780)"/>
    <property type="match status" value="1"/>
</dbReference>
<dbReference type="SUPFAM" id="SSF117281">
    <property type="entry name" value="Kelch motif"/>
    <property type="match status" value="2"/>
</dbReference>
<accession>A0A1A5ZYA1</accession>
<reference evidence="4" key="3">
    <citation type="submission" date="2024-02" db="EMBL/GenBank/DDBJ databases">
        <title>Comparative genomics of Cryptococcus and Kwoniella reveals pathogenesis evolution and contrasting modes of karyotype evolution via chromosome fusion or intercentromeric recombination.</title>
        <authorList>
            <person name="Coelho M.A."/>
            <person name="David-Palma M."/>
            <person name="Shea T."/>
            <person name="Bowers K."/>
            <person name="McGinley-Smith S."/>
            <person name="Mohammad A.W."/>
            <person name="Gnirke A."/>
            <person name="Yurkov A.M."/>
            <person name="Nowrousian M."/>
            <person name="Sun S."/>
            <person name="Cuomo C.A."/>
            <person name="Heitman J."/>
        </authorList>
    </citation>
    <scope>NUCLEOTIDE SEQUENCE</scope>
    <source>
        <strain evidence="4">CBS 10117</strain>
    </source>
</reference>
<dbReference type="Gene3D" id="2.120.10.80">
    <property type="entry name" value="Kelch-type beta propeller"/>
    <property type="match status" value="2"/>
</dbReference>
<organism evidence="3">
    <name type="scientific">Kwoniella dejecticola CBS 10117</name>
    <dbReference type="NCBI Taxonomy" id="1296121"/>
    <lineage>
        <taxon>Eukaryota</taxon>
        <taxon>Fungi</taxon>
        <taxon>Dikarya</taxon>
        <taxon>Basidiomycota</taxon>
        <taxon>Agaricomycotina</taxon>
        <taxon>Tremellomycetes</taxon>
        <taxon>Tremellales</taxon>
        <taxon>Cryptococcaceae</taxon>
        <taxon>Kwoniella</taxon>
    </lineage>
</organism>
<evidence type="ECO:0000313" key="4">
    <source>
        <dbReference type="EMBL" id="WWC64336.1"/>
    </source>
</evidence>
<dbReference type="GeneID" id="28970047"/>
<reference evidence="4" key="2">
    <citation type="submission" date="2013-07" db="EMBL/GenBank/DDBJ databases">
        <authorList>
            <consortium name="The Broad Institute Genome Sequencing Platform"/>
            <person name="Cuomo C."/>
            <person name="Litvintseva A."/>
            <person name="Chen Y."/>
            <person name="Heitman J."/>
            <person name="Sun S."/>
            <person name="Springer D."/>
            <person name="Dromer F."/>
            <person name="Young S.K."/>
            <person name="Zeng Q."/>
            <person name="Gargeya S."/>
            <person name="Fitzgerald M."/>
            <person name="Abouelleil A."/>
            <person name="Alvarado L."/>
            <person name="Berlin A.M."/>
            <person name="Chapman S.B."/>
            <person name="Dewar J."/>
            <person name="Goldberg J."/>
            <person name="Griggs A."/>
            <person name="Gujja S."/>
            <person name="Hansen M."/>
            <person name="Howarth C."/>
            <person name="Imamovic A."/>
            <person name="Larimer J."/>
            <person name="McCowan C."/>
            <person name="Murphy C."/>
            <person name="Pearson M."/>
            <person name="Priest M."/>
            <person name="Roberts A."/>
            <person name="Saif S."/>
            <person name="Shea T."/>
            <person name="Sykes S."/>
            <person name="Wortman J."/>
            <person name="Nusbaum C."/>
            <person name="Birren B."/>
        </authorList>
    </citation>
    <scope>NUCLEOTIDE SEQUENCE</scope>
    <source>
        <strain evidence="4">CBS 10117</strain>
    </source>
</reference>
<keyword evidence="2" id="KW-0408">Iron</keyword>
<dbReference type="GO" id="GO:0019760">
    <property type="term" value="P:glucosinolate metabolic process"/>
    <property type="evidence" value="ECO:0007669"/>
    <property type="project" value="UniProtKB-ARBA"/>
</dbReference>
<gene>
    <name evidence="3" type="ORF">I303_06348</name>
    <name evidence="4" type="ORF">I303_106946</name>
</gene>
<dbReference type="KEGG" id="kdj:28970047"/>
<keyword evidence="5" id="KW-1185">Reference proteome</keyword>
<dbReference type="Pfam" id="PF24681">
    <property type="entry name" value="Kelch_KLHDC2_KLHL20_DRC7"/>
    <property type="match status" value="1"/>
</dbReference>
<dbReference type="RefSeq" id="XP_018260633.1">
    <property type="nucleotide sequence ID" value="XM_018409630.1"/>
</dbReference>
<protein>
    <recommendedName>
        <fullName evidence="6">Kelch repeat protein</fullName>
    </recommendedName>
</protein>
<dbReference type="OrthoDB" id="10250130at2759"/>
<sequence>MSSLAIDLTKIAASLPRSSHSVSVIAGTAYIYGGEINPREPVDGDVHAVELASGAYRRISASGQTPEPRVGHVARVIDGKIYVFGGRGGPAMTPLDEAGAVHVFDPSASSWTTLSTSSTSYPCARSYHCATNSGQQLIVHAGCGDASTGRLRDTWTFDVSTSEWTQLPDAPGDPRGGTSITVLDGRLWRFGGFNGKTEVGGTIDYLDITTPQSSWNSCSFGETAGHGRDGGAAALAPSSTGPEPRSVAGLHALGSQLIVIGGEGQPSITGGHDAAGNFWDDIWSFNPTKEEWTQLAVNGDMEARGWFGSDSVDGESIVVWGGINSKNERLTDGWILTL</sequence>